<name>A0A6H2A3F8_9ZZZZ</name>
<dbReference type="EMBL" id="MT144532">
    <property type="protein sequence ID" value="QJA54723.1"/>
    <property type="molecule type" value="Genomic_DNA"/>
</dbReference>
<reference evidence="1" key="1">
    <citation type="submission" date="2020-03" db="EMBL/GenBank/DDBJ databases">
        <title>The deep terrestrial virosphere.</title>
        <authorList>
            <person name="Holmfeldt K."/>
            <person name="Nilsson E."/>
            <person name="Simone D."/>
            <person name="Lopez-Fernandez M."/>
            <person name="Wu X."/>
            <person name="de Brujin I."/>
            <person name="Lundin D."/>
            <person name="Andersson A."/>
            <person name="Bertilsson S."/>
            <person name="Dopson M."/>
        </authorList>
    </citation>
    <scope>NUCLEOTIDE SEQUENCE</scope>
    <source>
        <strain evidence="1">TM448A05580</strain>
    </source>
</reference>
<evidence type="ECO:0000313" key="1">
    <source>
        <dbReference type="EMBL" id="QJA54723.1"/>
    </source>
</evidence>
<gene>
    <name evidence="1" type="ORF">TM448A05580_0007</name>
</gene>
<sequence>MLVYFDRYDYVAGYGKPGESADQLLRRCENLSDEASISYSFGFIGNMAEDFDANEHNEMVALKYAK</sequence>
<accession>A0A6H2A3F8</accession>
<dbReference type="AlphaFoldDB" id="A0A6H2A3F8"/>
<protein>
    <submittedName>
        <fullName evidence="1">Uncharacterized protein</fullName>
    </submittedName>
</protein>
<organism evidence="1">
    <name type="scientific">viral metagenome</name>
    <dbReference type="NCBI Taxonomy" id="1070528"/>
    <lineage>
        <taxon>unclassified sequences</taxon>
        <taxon>metagenomes</taxon>
        <taxon>organismal metagenomes</taxon>
    </lineage>
</organism>
<proteinExistence type="predicted"/>